<dbReference type="NCBIfam" id="TIGR04183">
    <property type="entry name" value="Por_Secre_tail"/>
    <property type="match status" value="1"/>
</dbReference>
<evidence type="ECO:0000256" key="1">
    <source>
        <dbReference type="ARBA" id="ARBA00022729"/>
    </source>
</evidence>
<feature type="chain" id="PRO_5021717747" evidence="3">
    <location>
        <begin position="22"/>
        <end position="976"/>
    </location>
</feature>
<feature type="signal peptide" evidence="3">
    <location>
        <begin position="1"/>
        <end position="21"/>
    </location>
</feature>
<dbReference type="Pfam" id="PF18962">
    <property type="entry name" value="Por_Secre_tail"/>
    <property type="match status" value="1"/>
</dbReference>
<sequence length="976" mass="108155">MKEKFTLFVCIFLFSFFQAQQYEVDTNYGNQGMALHQLKGDKQFATDYVQLHNGKILISGTTGVIRINEDYTQDFSFGKNGRIRIPLDRIFERADHKIIGIKKSTNPNLLTIHCFLADGSYDTSFGNQGILSVSNDYIVYKEIDASYIGASMMGDQLILGLNGGKVVRITSEGKIDQSFGNNGAINIPLPQEVKRPSDNVVVYRTIEDILVLPDGKIIIGATASGGFNLNQAASYLIKYASEGILDTNFGEGSQGISVIKYVSVVPGSNINAHLQKINICKDGSILGLNEFDDGLTFPSMIFTKISSDGKLKYIDTVFNPNANGSTGSLTEPEIGSVYMNYNRVLELSGGGFLISASSLGGIKLNFPNQVMYKGALSLLKSDGTVDTDFGNQGKINLTNFQETLSESNVIGTIQLKDGNILAIGGYNGEETYGLTLYKFDQRGNPILTFGKGGKMIYSIPSEKQSIFTMGVQPDNKLLLGSSTIWRLLENGSFDSEFNPIKNEYSVSGTGGADYYFNGYLKINSMDGSIKTVGKDINSYTNNGILLHRTPSMDRGSNHSDVLAIQPNGKYIFMRNKYSSNGVGAPAEQNIYRNNPDGTLDDTFTFDKDFLIYSSDANQIQSIALQGDQLLVEGNFILVGPPNPMQTQKSIRRFNSDGSYDYTFTPLKARPIKVQSDKKIILKDGTYLERYLPDGDPDLSYGTNGKVDLNSILEISTFTYQILPDDKVLIHAKTTQGENQLLQLTPEGKLDSNFANQGIYTIDSSLDAQIVQAQPDGKILIGGTKTQDGEEYMAVLRLKKQENQQQTKKNQSIEAPKTKAEPHEPLHFTPKFQEQPETYYWEVKKGIERRTFTDPELNLTLEKEGIYTITLFATYSDGTEQKTEQTIEIKKINILENQPENYEQEVTITPNPATSHIHIKGTKEGKKITIEIIDTNGRILQKQEGITTMNIQSLTPGVYFIKIKQEGKTTVKKMIKI</sequence>
<keyword evidence="6" id="KW-1185">Reference proteome</keyword>
<evidence type="ECO:0000256" key="3">
    <source>
        <dbReference type="SAM" id="SignalP"/>
    </source>
</evidence>
<dbReference type="InterPro" id="IPR026444">
    <property type="entry name" value="Secre_tail"/>
</dbReference>
<dbReference type="InterPro" id="IPR013783">
    <property type="entry name" value="Ig-like_fold"/>
</dbReference>
<dbReference type="EMBL" id="SELH01000025">
    <property type="protein sequence ID" value="TWP26815.1"/>
    <property type="molecule type" value="Genomic_DNA"/>
</dbReference>
<name>A0A563D9D0_9FLAO</name>
<dbReference type="OrthoDB" id="9805017at2"/>
<dbReference type="SUPFAM" id="SSF49299">
    <property type="entry name" value="PKD domain"/>
    <property type="match status" value="1"/>
</dbReference>
<dbReference type="InterPro" id="IPR013431">
    <property type="entry name" value="Delta_60_rpt"/>
</dbReference>
<feature type="region of interest" description="Disordered" evidence="2">
    <location>
        <begin position="800"/>
        <end position="823"/>
    </location>
</feature>
<accession>A0A563D9D0</accession>
<dbReference type="Proteomes" id="UP000319499">
    <property type="component" value="Unassembled WGS sequence"/>
</dbReference>
<evidence type="ECO:0000313" key="6">
    <source>
        <dbReference type="Proteomes" id="UP000319499"/>
    </source>
</evidence>
<dbReference type="AlphaFoldDB" id="A0A563D9D0"/>
<comment type="caution">
    <text evidence="5">The sequence shown here is derived from an EMBL/GenBank/DDBJ whole genome shotgun (WGS) entry which is preliminary data.</text>
</comment>
<proteinExistence type="predicted"/>
<evidence type="ECO:0000259" key="4">
    <source>
        <dbReference type="Pfam" id="PF18962"/>
    </source>
</evidence>
<protein>
    <submittedName>
        <fullName evidence="5">T9SS type A sorting domain-containing protein</fullName>
    </submittedName>
</protein>
<dbReference type="NCBIfam" id="TIGR02608">
    <property type="entry name" value="delta_60_rpt"/>
    <property type="match status" value="3"/>
</dbReference>
<dbReference type="Gene3D" id="2.80.10.50">
    <property type="match status" value="5"/>
</dbReference>
<dbReference type="Gene3D" id="2.60.40.10">
    <property type="entry name" value="Immunoglobulins"/>
    <property type="match status" value="1"/>
</dbReference>
<dbReference type="InterPro" id="IPR035986">
    <property type="entry name" value="PKD_dom_sf"/>
</dbReference>
<keyword evidence="1 3" id="KW-0732">Signal</keyword>
<dbReference type="RefSeq" id="WP_146293366.1">
    <property type="nucleotide sequence ID" value="NZ_SELH01000025.1"/>
</dbReference>
<gene>
    <name evidence="5" type="ORF">ETU09_09650</name>
</gene>
<evidence type="ECO:0000313" key="5">
    <source>
        <dbReference type="EMBL" id="TWP26815.1"/>
    </source>
</evidence>
<organism evidence="5 6">
    <name type="scientific">Apibacter muscae</name>
    <dbReference type="NCBI Taxonomy" id="2509004"/>
    <lineage>
        <taxon>Bacteria</taxon>
        <taxon>Pseudomonadati</taxon>
        <taxon>Bacteroidota</taxon>
        <taxon>Flavobacteriia</taxon>
        <taxon>Flavobacteriales</taxon>
        <taxon>Weeksellaceae</taxon>
        <taxon>Apibacter</taxon>
    </lineage>
</organism>
<feature type="domain" description="Secretion system C-terminal sorting" evidence="4">
    <location>
        <begin position="909"/>
        <end position="974"/>
    </location>
</feature>
<evidence type="ECO:0000256" key="2">
    <source>
        <dbReference type="SAM" id="MobiDB-lite"/>
    </source>
</evidence>
<dbReference type="Pfam" id="PF17164">
    <property type="entry name" value="DUF5122"/>
    <property type="match status" value="3"/>
</dbReference>
<reference evidence="5 6" key="1">
    <citation type="submission" date="2019-02" db="EMBL/GenBank/DDBJ databases">
        <title>Apibacter muscae sp. nov.: a novel member of the house fly microbiota.</title>
        <authorList>
            <person name="Park R."/>
        </authorList>
    </citation>
    <scope>NUCLEOTIDE SEQUENCE [LARGE SCALE GENOMIC DNA]</scope>
    <source>
        <strain evidence="5 6">AL1</strain>
    </source>
</reference>